<feature type="transmembrane region" description="Helical" evidence="2">
    <location>
        <begin position="419"/>
        <end position="438"/>
    </location>
</feature>
<feature type="transmembrane region" description="Helical" evidence="2">
    <location>
        <begin position="389"/>
        <end position="407"/>
    </location>
</feature>
<evidence type="ECO:0000313" key="3">
    <source>
        <dbReference type="EMBL" id="KAB7486289.1"/>
    </source>
</evidence>
<dbReference type="Proteomes" id="UP000451386">
    <property type="component" value="Unassembled WGS sequence"/>
</dbReference>
<feature type="compositionally biased region" description="Pro residues" evidence="1">
    <location>
        <begin position="1"/>
        <end position="11"/>
    </location>
</feature>
<dbReference type="AlphaFoldDB" id="A0A7J5TME6"/>
<organism evidence="3 4">
    <name type="scientific">Bifidobacterium bifidum</name>
    <dbReference type="NCBI Taxonomy" id="1681"/>
    <lineage>
        <taxon>Bacteria</taxon>
        <taxon>Bacillati</taxon>
        <taxon>Actinomycetota</taxon>
        <taxon>Actinomycetes</taxon>
        <taxon>Bifidobacteriales</taxon>
        <taxon>Bifidobacteriaceae</taxon>
        <taxon>Bifidobacterium</taxon>
    </lineage>
</organism>
<name>A0A7J5TME6_BIFBI</name>
<gene>
    <name evidence="3" type="ORF">GBA83_08275</name>
</gene>
<dbReference type="RefSeq" id="WP_133052823.1">
    <property type="nucleotide sequence ID" value="NZ_JAJFBS010000002.1"/>
</dbReference>
<feature type="transmembrane region" description="Helical" evidence="2">
    <location>
        <begin position="470"/>
        <end position="491"/>
    </location>
</feature>
<feature type="transmembrane region" description="Helical" evidence="2">
    <location>
        <begin position="497"/>
        <end position="515"/>
    </location>
</feature>
<feature type="region of interest" description="Disordered" evidence="1">
    <location>
        <begin position="1"/>
        <end position="50"/>
    </location>
</feature>
<feature type="transmembrane region" description="Helical" evidence="2">
    <location>
        <begin position="175"/>
        <end position="196"/>
    </location>
</feature>
<feature type="transmembrane region" description="Helical" evidence="2">
    <location>
        <begin position="56"/>
        <end position="78"/>
    </location>
</feature>
<evidence type="ECO:0008006" key="5">
    <source>
        <dbReference type="Google" id="ProtNLM"/>
    </source>
</evidence>
<reference evidence="3 4" key="1">
    <citation type="journal article" date="2019" name="Nat. Med.">
        <title>A library of human gut bacterial isolates paired with longitudinal multiomics data enables mechanistic microbiome research.</title>
        <authorList>
            <person name="Poyet M."/>
            <person name="Groussin M."/>
            <person name="Gibbons S.M."/>
            <person name="Avila-Pacheco J."/>
            <person name="Jiang X."/>
            <person name="Kearney S.M."/>
            <person name="Perrotta A.R."/>
            <person name="Berdy B."/>
            <person name="Zhao S."/>
            <person name="Lieberman T.D."/>
            <person name="Swanson P.K."/>
            <person name="Smith M."/>
            <person name="Roesemann S."/>
            <person name="Alexander J.E."/>
            <person name="Rich S.A."/>
            <person name="Livny J."/>
            <person name="Vlamakis H."/>
            <person name="Clish C."/>
            <person name="Bullock K."/>
            <person name="Deik A."/>
            <person name="Scott J."/>
            <person name="Pierce K.A."/>
            <person name="Xavier R.J."/>
            <person name="Alm E.J."/>
        </authorList>
    </citation>
    <scope>NUCLEOTIDE SEQUENCE [LARGE SCALE GENOMIC DNA]</scope>
    <source>
        <strain evidence="3 4">BIOML-A13</strain>
    </source>
</reference>
<protein>
    <recommendedName>
        <fullName evidence="5">DUF2157 domain-containing protein</fullName>
    </recommendedName>
</protein>
<sequence>MTQPMPQPPQPESDRPEPAASDNPFTPPWQAAPSRQTTEPRQTAPSRRDSPSGVQVLLLTLGVVLITAAVLTFASVAYTTLGDMGRAACIGVVGLAGLAVAAWLAGRLRVTAEGIAWAGLAALTVDAFLIGDLPLGWPDELGDTVTGAVLFGLGCVTIVLRAVHQKGRQPLCAWSLYAAFALSVSLMLLCDLPVLPRYMSEAVSVAVFTMLAGAACLIGPADSVTHTAGPEPVAGMERAQRAAEAQQTVNLTPAAAPEPATDSQQSVASPSPVASPQLAASPQAPTSISSPVPQRMPAPEQYGAERIIVAFISALSLTVIAIADFSNRMVEKNLVAIAAYVLLLALTATAWLRTCHPMDGGATRTLRWIFGTAALISATGMFLGDPKPMPGDAIVAMFGIMALSIGVRWMFVRPTMRSWTALWPGLSLTLVPPLLMTWSGHAATVRVVLLFAAALAVLLVGSFMEWQAPVVMGSIVLALHVVVQAWPWITIISRDFWWIWLLVGGIILIAAAAHYEASLKSVQSLGKRISQLR</sequence>
<feature type="transmembrane region" description="Helical" evidence="2">
    <location>
        <begin position="303"/>
        <end position="322"/>
    </location>
</feature>
<feature type="compositionally biased region" description="Low complexity" evidence="1">
    <location>
        <begin position="263"/>
        <end position="285"/>
    </location>
</feature>
<feature type="transmembrane region" description="Helical" evidence="2">
    <location>
        <begin position="334"/>
        <end position="353"/>
    </location>
</feature>
<keyword evidence="2" id="KW-0812">Transmembrane</keyword>
<dbReference type="NCBIfam" id="NF047321">
    <property type="entry name" value="SCO7613_CTERM"/>
    <property type="match status" value="1"/>
</dbReference>
<evidence type="ECO:0000256" key="1">
    <source>
        <dbReference type="SAM" id="MobiDB-lite"/>
    </source>
</evidence>
<feature type="transmembrane region" description="Helical" evidence="2">
    <location>
        <begin position="202"/>
        <end position="221"/>
    </location>
</feature>
<feature type="transmembrane region" description="Helical" evidence="2">
    <location>
        <begin position="84"/>
        <end position="105"/>
    </location>
</feature>
<feature type="compositionally biased region" description="Polar residues" evidence="1">
    <location>
        <begin position="33"/>
        <end position="45"/>
    </location>
</feature>
<feature type="region of interest" description="Disordered" evidence="1">
    <location>
        <begin position="255"/>
        <end position="296"/>
    </location>
</feature>
<evidence type="ECO:0000256" key="2">
    <source>
        <dbReference type="SAM" id="Phobius"/>
    </source>
</evidence>
<keyword evidence="2" id="KW-1133">Transmembrane helix</keyword>
<evidence type="ECO:0000313" key="4">
    <source>
        <dbReference type="Proteomes" id="UP000451386"/>
    </source>
</evidence>
<feature type="transmembrane region" description="Helical" evidence="2">
    <location>
        <begin position="365"/>
        <end position="383"/>
    </location>
</feature>
<dbReference type="InterPro" id="IPR058062">
    <property type="entry name" value="SCO7613_C"/>
</dbReference>
<feature type="transmembrane region" description="Helical" evidence="2">
    <location>
        <begin position="444"/>
        <end position="463"/>
    </location>
</feature>
<proteinExistence type="predicted"/>
<keyword evidence="2" id="KW-0472">Membrane</keyword>
<comment type="caution">
    <text evidence="3">The sequence shown here is derived from an EMBL/GenBank/DDBJ whole genome shotgun (WGS) entry which is preliminary data.</text>
</comment>
<accession>A0A7J5TME6</accession>
<dbReference type="EMBL" id="WDOP01000007">
    <property type="protein sequence ID" value="KAB7486289.1"/>
    <property type="molecule type" value="Genomic_DNA"/>
</dbReference>
<feature type="transmembrane region" description="Helical" evidence="2">
    <location>
        <begin position="114"/>
        <end position="133"/>
    </location>
</feature>
<feature type="transmembrane region" description="Helical" evidence="2">
    <location>
        <begin position="145"/>
        <end position="163"/>
    </location>
</feature>